<reference evidence="2 3" key="1">
    <citation type="submission" date="2018-05" db="EMBL/GenBank/DDBJ databases">
        <title>Genomic Encyclopedia of Type Strains, Phase III (KMG-III): the genomes of soil and plant-associated and newly described type strains.</title>
        <authorList>
            <person name="Whitman W."/>
        </authorList>
    </citation>
    <scope>NUCLEOTIDE SEQUENCE [LARGE SCALE GENOMIC DNA]</scope>
    <source>
        <strain evidence="2 3">CECT 5696</strain>
    </source>
</reference>
<keyword evidence="1" id="KW-1133">Transmembrane helix</keyword>
<feature type="transmembrane region" description="Helical" evidence="1">
    <location>
        <begin position="91"/>
        <end position="111"/>
    </location>
</feature>
<feature type="transmembrane region" description="Helical" evidence="1">
    <location>
        <begin position="62"/>
        <end position="82"/>
    </location>
</feature>
<dbReference type="RefSeq" id="WP_110043407.1">
    <property type="nucleotide sequence ID" value="NZ_CP054612.1"/>
</dbReference>
<dbReference type="AlphaFoldDB" id="A0A2V2Z053"/>
<evidence type="ECO:0000313" key="3">
    <source>
        <dbReference type="Proteomes" id="UP000246635"/>
    </source>
</evidence>
<feature type="transmembrane region" description="Helical" evidence="1">
    <location>
        <begin position="34"/>
        <end position="56"/>
    </location>
</feature>
<accession>A0A2V2Z053</accession>
<feature type="transmembrane region" description="Helical" evidence="1">
    <location>
        <begin position="183"/>
        <end position="200"/>
    </location>
</feature>
<dbReference type="Pfam" id="PF24124">
    <property type="entry name" value="YphA"/>
    <property type="match status" value="1"/>
</dbReference>
<proteinExistence type="predicted"/>
<dbReference type="Proteomes" id="UP000246635">
    <property type="component" value="Unassembled WGS sequence"/>
</dbReference>
<keyword evidence="3" id="KW-1185">Reference proteome</keyword>
<dbReference type="OrthoDB" id="2660843at2"/>
<keyword evidence="1" id="KW-0472">Membrane</keyword>
<gene>
    <name evidence="2" type="ORF">DFQ01_104128</name>
</gene>
<protein>
    <submittedName>
        <fullName evidence="2">Uncharacterized protein</fullName>
    </submittedName>
</protein>
<sequence>MNAGYLTMGLTLIFFILFTTGWKELIAERIPMPYLTLVASGCILLTPFSVTFNKWMEGHGSLAVQLSVCWLTAWAVAALLIYRHEGALQRVYALFASLLSAMMGGWLRILYLNDPVLIFYNATFDAAIMTGLSAVLMAPANSTMRFVVVTLASVIQPILVGWLQPGHPMQGIVIGSLAWWDSYLLALFTTCVIGLVFKMMRTFAEKWRFRFAGSNGREE</sequence>
<feature type="transmembrane region" description="Helical" evidence="1">
    <location>
        <begin position="117"/>
        <end position="139"/>
    </location>
</feature>
<feature type="transmembrane region" description="Helical" evidence="1">
    <location>
        <begin position="146"/>
        <end position="163"/>
    </location>
</feature>
<evidence type="ECO:0000313" key="2">
    <source>
        <dbReference type="EMBL" id="PWW05568.1"/>
    </source>
</evidence>
<name>A0A2V2Z053_9BACL</name>
<organism evidence="2 3">
    <name type="scientific">Paenibacillus cellulosilyticus</name>
    <dbReference type="NCBI Taxonomy" id="375489"/>
    <lineage>
        <taxon>Bacteria</taxon>
        <taxon>Bacillati</taxon>
        <taxon>Bacillota</taxon>
        <taxon>Bacilli</taxon>
        <taxon>Bacillales</taxon>
        <taxon>Paenibacillaceae</taxon>
        <taxon>Paenibacillus</taxon>
    </lineage>
</organism>
<keyword evidence="1" id="KW-0812">Transmembrane</keyword>
<dbReference type="InterPro" id="IPR014617">
    <property type="entry name" value="YphA_Bacsu"/>
</dbReference>
<dbReference type="EMBL" id="QGTQ01000004">
    <property type="protein sequence ID" value="PWW05568.1"/>
    <property type="molecule type" value="Genomic_DNA"/>
</dbReference>
<evidence type="ECO:0000256" key="1">
    <source>
        <dbReference type="SAM" id="Phobius"/>
    </source>
</evidence>
<comment type="caution">
    <text evidence="2">The sequence shown here is derived from an EMBL/GenBank/DDBJ whole genome shotgun (WGS) entry which is preliminary data.</text>
</comment>
<feature type="transmembrane region" description="Helical" evidence="1">
    <location>
        <begin position="6"/>
        <end position="22"/>
    </location>
</feature>